<keyword evidence="11" id="KW-1185">Reference proteome</keyword>
<dbReference type="InterPro" id="IPR017856">
    <property type="entry name" value="Integrase-like_N"/>
</dbReference>
<evidence type="ECO:0000313" key="11">
    <source>
        <dbReference type="Proteomes" id="UP000561178"/>
    </source>
</evidence>
<dbReference type="InterPro" id="IPR003308">
    <property type="entry name" value="Integrase_Zn-bd_dom_N"/>
</dbReference>
<keyword evidence="8" id="KW-0863">Zinc-finger</keyword>
<evidence type="ECO:0000256" key="8">
    <source>
        <dbReference type="PROSITE-ProRule" id="PRU00450"/>
    </source>
</evidence>
<evidence type="ECO:0000256" key="2">
    <source>
        <dbReference type="ARBA" id="ARBA00022695"/>
    </source>
</evidence>
<keyword evidence="7" id="KW-0695">RNA-directed DNA polymerase</keyword>
<feature type="non-terminal residue" evidence="10">
    <location>
        <position position="1"/>
    </location>
</feature>
<name>A0A7K9WBC5_9PASS</name>
<reference evidence="10 11" key="1">
    <citation type="submission" date="2019-09" db="EMBL/GenBank/DDBJ databases">
        <title>Bird 10,000 Genomes (B10K) Project - Family phase.</title>
        <authorList>
            <person name="Zhang G."/>
        </authorList>
    </citation>
    <scope>NUCLEOTIDE SEQUENCE [LARGE SCALE GENOMIC DNA]</scope>
    <source>
        <strain evidence="10">B10K-DU-001-49</strain>
        <tissue evidence="10">Muscle</tissue>
    </source>
</reference>
<organism evidence="10 11">
    <name type="scientific">Rhipidura dahli</name>
    <dbReference type="NCBI Taxonomy" id="667186"/>
    <lineage>
        <taxon>Eukaryota</taxon>
        <taxon>Metazoa</taxon>
        <taxon>Chordata</taxon>
        <taxon>Craniata</taxon>
        <taxon>Vertebrata</taxon>
        <taxon>Euteleostomi</taxon>
        <taxon>Archelosauria</taxon>
        <taxon>Archosauria</taxon>
        <taxon>Dinosauria</taxon>
        <taxon>Saurischia</taxon>
        <taxon>Theropoda</taxon>
        <taxon>Coelurosauria</taxon>
        <taxon>Aves</taxon>
        <taxon>Neognathae</taxon>
        <taxon>Neoaves</taxon>
        <taxon>Telluraves</taxon>
        <taxon>Australaves</taxon>
        <taxon>Passeriformes</taxon>
        <taxon>Rhipiduridae</taxon>
        <taxon>Rhipidura</taxon>
    </lineage>
</organism>
<evidence type="ECO:0000256" key="1">
    <source>
        <dbReference type="ARBA" id="ARBA00022679"/>
    </source>
</evidence>
<dbReference type="GO" id="GO:0008270">
    <property type="term" value="F:zinc ion binding"/>
    <property type="evidence" value="ECO:0007669"/>
    <property type="project" value="UniProtKB-KW"/>
</dbReference>
<proteinExistence type="predicted"/>
<dbReference type="PANTHER" id="PTHR41694">
    <property type="entry name" value="ENDOGENOUS RETROVIRUS GROUP K MEMBER POL PROTEIN"/>
    <property type="match status" value="1"/>
</dbReference>
<comment type="caution">
    <text evidence="10">The sequence shown here is derived from an EMBL/GenBank/DDBJ whole genome shotgun (WGS) entry which is preliminary data.</text>
</comment>
<keyword evidence="4" id="KW-0479">Metal-binding</keyword>
<dbReference type="Pfam" id="PF02022">
    <property type="entry name" value="Integrase_Zn"/>
    <property type="match status" value="1"/>
</dbReference>
<evidence type="ECO:0000256" key="3">
    <source>
        <dbReference type="ARBA" id="ARBA00022722"/>
    </source>
</evidence>
<protein>
    <submittedName>
        <fullName evidence="10">POK18 protein</fullName>
    </submittedName>
</protein>
<feature type="non-terminal residue" evidence="10">
    <location>
        <position position="55"/>
    </location>
</feature>
<dbReference type="GO" id="GO:0016787">
    <property type="term" value="F:hydrolase activity"/>
    <property type="evidence" value="ECO:0007669"/>
    <property type="project" value="UniProtKB-KW"/>
</dbReference>
<feature type="domain" description="Integrase-type" evidence="9">
    <location>
        <begin position="1"/>
        <end position="41"/>
    </location>
</feature>
<evidence type="ECO:0000256" key="4">
    <source>
        <dbReference type="ARBA" id="ARBA00022723"/>
    </source>
</evidence>
<evidence type="ECO:0000256" key="5">
    <source>
        <dbReference type="ARBA" id="ARBA00022759"/>
    </source>
</evidence>
<accession>A0A7K9WBC5</accession>
<dbReference type="SUPFAM" id="SSF46919">
    <property type="entry name" value="N-terminal Zn binding domain of HIV integrase"/>
    <property type="match status" value="1"/>
</dbReference>
<dbReference type="GO" id="GO:0003964">
    <property type="term" value="F:RNA-directed DNA polymerase activity"/>
    <property type="evidence" value="ECO:0007669"/>
    <property type="project" value="UniProtKB-KW"/>
</dbReference>
<dbReference type="AlphaFoldDB" id="A0A7K9WBC5"/>
<keyword evidence="3" id="KW-0540">Nuclease</keyword>
<dbReference type="GO" id="GO:0035613">
    <property type="term" value="F:RNA stem-loop binding"/>
    <property type="evidence" value="ECO:0007669"/>
    <property type="project" value="TreeGrafter"/>
</dbReference>
<keyword evidence="8" id="KW-0862">Zinc</keyword>
<dbReference type="GO" id="GO:0004519">
    <property type="term" value="F:endonuclease activity"/>
    <property type="evidence" value="ECO:0007669"/>
    <property type="project" value="UniProtKB-KW"/>
</dbReference>
<evidence type="ECO:0000313" key="10">
    <source>
        <dbReference type="EMBL" id="NXI82322.1"/>
    </source>
</evidence>
<dbReference type="PROSITE" id="PS50876">
    <property type="entry name" value="ZF_INTEGRASE"/>
    <property type="match status" value="1"/>
</dbReference>
<evidence type="ECO:0000259" key="9">
    <source>
        <dbReference type="PROSITE" id="PS50876"/>
    </source>
</evidence>
<evidence type="ECO:0000256" key="6">
    <source>
        <dbReference type="ARBA" id="ARBA00022801"/>
    </source>
</evidence>
<dbReference type="EMBL" id="VXAC01004325">
    <property type="protein sequence ID" value="NXI82322.1"/>
    <property type="molecule type" value="Genomic_DNA"/>
</dbReference>
<dbReference type="Proteomes" id="UP000561178">
    <property type="component" value="Unassembled WGS sequence"/>
</dbReference>
<keyword evidence="6" id="KW-0378">Hydrolase</keyword>
<keyword evidence="2" id="KW-0548">Nucleotidyltransferase</keyword>
<evidence type="ECO:0000256" key="7">
    <source>
        <dbReference type="ARBA" id="ARBA00022918"/>
    </source>
</evidence>
<keyword evidence="5" id="KW-0255">Endonuclease</keyword>
<sequence length="55" mass="6103">AFQQAKISHAFYHQNAPALVRQFHLTREQAKSIISTCPNCQKLQLPSLGTGVNPL</sequence>
<keyword evidence="1" id="KW-0808">Transferase</keyword>
<dbReference type="PANTHER" id="PTHR41694:SF3">
    <property type="entry name" value="RNA-DIRECTED DNA POLYMERASE-RELATED"/>
    <property type="match status" value="1"/>
</dbReference>
<gene>
    <name evidence="10" type="primary">Ervk18</name>
    <name evidence="10" type="ORF">RHIDAH_R15954</name>
</gene>
<dbReference type="Gene3D" id="1.10.10.200">
    <property type="match status" value="1"/>
</dbReference>